<protein>
    <recommendedName>
        <fullName evidence="3">HTH cro/C1-type domain-containing protein</fullName>
    </recommendedName>
</protein>
<evidence type="ECO:0000313" key="4">
    <source>
        <dbReference type="EMBL" id="EKE30229.1"/>
    </source>
</evidence>
<evidence type="ECO:0000256" key="1">
    <source>
        <dbReference type="ARBA" id="ARBA00007227"/>
    </source>
</evidence>
<dbReference type="Gene3D" id="1.10.260.40">
    <property type="entry name" value="lambda repressor-like DNA-binding domains"/>
    <property type="match status" value="1"/>
</dbReference>
<dbReference type="GO" id="GO:0003677">
    <property type="term" value="F:DNA binding"/>
    <property type="evidence" value="ECO:0007669"/>
    <property type="project" value="UniProtKB-KW"/>
</dbReference>
<dbReference type="NCBIfam" id="TIGR02607">
    <property type="entry name" value="antidote_HigA"/>
    <property type="match status" value="1"/>
</dbReference>
<reference evidence="4" key="1">
    <citation type="journal article" date="2012" name="Science">
        <title>Fermentation, hydrogen, and sulfur metabolism in multiple uncultivated bacterial phyla.</title>
        <authorList>
            <person name="Wrighton K.C."/>
            <person name="Thomas B.C."/>
            <person name="Sharon I."/>
            <person name="Miller C.S."/>
            <person name="Castelle C.J."/>
            <person name="VerBerkmoes N.C."/>
            <person name="Wilkins M.J."/>
            <person name="Hettich R.L."/>
            <person name="Lipton M.S."/>
            <person name="Williams K.H."/>
            <person name="Long P.E."/>
            <person name="Banfield J.F."/>
        </authorList>
    </citation>
    <scope>NUCLEOTIDE SEQUENCE [LARGE SCALE GENOMIC DNA]</scope>
</reference>
<accession>K2GIG5</accession>
<evidence type="ECO:0000259" key="3">
    <source>
        <dbReference type="PROSITE" id="PS50943"/>
    </source>
</evidence>
<dbReference type="InterPro" id="IPR010982">
    <property type="entry name" value="Lambda_DNA-bd_dom_sf"/>
</dbReference>
<proteinExistence type="inferred from homology"/>
<comment type="similarity">
    <text evidence="1">Belongs to the short-chain fatty acyl-CoA assimilation regulator (ScfR) family.</text>
</comment>
<evidence type="ECO:0000256" key="2">
    <source>
        <dbReference type="ARBA" id="ARBA00023125"/>
    </source>
</evidence>
<dbReference type="InterPro" id="IPR001387">
    <property type="entry name" value="Cro/C1-type_HTH"/>
</dbReference>
<gene>
    <name evidence="4" type="ORF">ACD_2C00021G0002</name>
</gene>
<dbReference type="SUPFAM" id="SSF47413">
    <property type="entry name" value="lambda repressor-like DNA-binding domains"/>
    <property type="match status" value="1"/>
</dbReference>
<dbReference type="AlphaFoldDB" id="K2GIG5"/>
<sequence>MSTTTIYHPAITLRKIITNTWMSQQEVALRLNMSEKHLSEILNEKKSITPETALKLEQVFWWKASFWINLQSKYDEMEARAEMEDKKKSQIVLLDKFKDCYKDLVLLGYCKKTNNKEEKVSELLSFFGVSSLFNVWPVSQVAFRKSAKHFVSNESIAAWLRIWEKRSETVEVNKFNSEILRSNLETIRNITQDISSFWNNLIEIWKICWIKFVFSTKFTHAPINWATRWIDGVPVVQLSDRRKSYDTIIFTLFHELWHVLLHSGESFLDEHVWTLTTEIKEMEADRFAQESVIPSKFSFEQRFQEITKNEKSIIDFAKEVWVDVSAIVGRIQKELNDYRFMYHLLKKVEMH</sequence>
<dbReference type="Gene3D" id="1.10.10.2910">
    <property type="match status" value="1"/>
</dbReference>
<dbReference type="Pfam" id="PF01381">
    <property type="entry name" value="HTH_3"/>
    <property type="match status" value="1"/>
</dbReference>
<keyword evidence="2" id="KW-0238">DNA-binding</keyword>
<dbReference type="PANTHER" id="PTHR36924:SF1">
    <property type="entry name" value="ANTITOXIN HIGA-1"/>
    <property type="match status" value="1"/>
</dbReference>
<feature type="domain" description="HTH cro/C1-type" evidence="3">
    <location>
        <begin position="22"/>
        <end position="60"/>
    </location>
</feature>
<dbReference type="PANTHER" id="PTHR36924">
    <property type="entry name" value="ANTITOXIN HIGA-1"/>
    <property type="match status" value="1"/>
</dbReference>
<name>K2GIG5_9BACT</name>
<dbReference type="PROSITE" id="PS50943">
    <property type="entry name" value="HTH_CROC1"/>
    <property type="match status" value="1"/>
</dbReference>
<dbReference type="InterPro" id="IPR010359">
    <property type="entry name" value="IrrE_HExxH"/>
</dbReference>
<dbReference type="EMBL" id="AMFJ01000021">
    <property type="protein sequence ID" value="EKE30229.1"/>
    <property type="molecule type" value="Genomic_DNA"/>
</dbReference>
<dbReference type="Pfam" id="PF06114">
    <property type="entry name" value="Peptidase_M78"/>
    <property type="match status" value="1"/>
</dbReference>
<comment type="caution">
    <text evidence="4">The sequence shown here is derived from an EMBL/GenBank/DDBJ whole genome shotgun (WGS) entry which is preliminary data.</text>
</comment>
<organism evidence="4">
    <name type="scientific">uncultured bacterium</name>
    <name type="common">gcode 4</name>
    <dbReference type="NCBI Taxonomy" id="1234023"/>
    <lineage>
        <taxon>Bacteria</taxon>
        <taxon>environmental samples</taxon>
    </lineage>
</organism>
<dbReference type="InterPro" id="IPR013430">
    <property type="entry name" value="Toxin_antidote_HigA"/>
</dbReference>
<dbReference type="CDD" id="cd00093">
    <property type="entry name" value="HTH_XRE"/>
    <property type="match status" value="1"/>
</dbReference>